<protein>
    <submittedName>
        <fullName evidence="2">Methyltransferase family protein</fullName>
    </submittedName>
</protein>
<dbReference type="Gene3D" id="3.40.50.150">
    <property type="entry name" value="Vaccinia Virus protein VP39"/>
    <property type="match status" value="1"/>
</dbReference>
<keyword evidence="2" id="KW-0489">Methyltransferase</keyword>
<dbReference type="EMBL" id="QNSE01000024">
    <property type="protein sequence ID" value="RBP77930.1"/>
    <property type="molecule type" value="Genomic_DNA"/>
</dbReference>
<evidence type="ECO:0000259" key="1">
    <source>
        <dbReference type="Pfam" id="PF08241"/>
    </source>
</evidence>
<gene>
    <name evidence="2" type="ORF">DFP80_12421</name>
</gene>
<comment type="caution">
    <text evidence="2">The sequence shown here is derived from an EMBL/GenBank/DDBJ whole genome shotgun (WGS) entry which is preliminary data.</text>
</comment>
<dbReference type="RefSeq" id="WP_241560336.1">
    <property type="nucleotide sequence ID" value="NZ_QNSE01000024.1"/>
</dbReference>
<dbReference type="InterPro" id="IPR029063">
    <property type="entry name" value="SAM-dependent_MTases_sf"/>
</dbReference>
<dbReference type="Proteomes" id="UP000252792">
    <property type="component" value="Unassembled WGS sequence"/>
</dbReference>
<reference evidence="2 3" key="1">
    <citation type="submission" date="2018-06" db="EMBL/GenBank/DDBJ databases">
        <title>Genomic Encyclopedia of Type Strains, Phase III (KMG-III): the genomes of soil and plant-associated and newly described type strains.</title>
        <authorList>
            <person name="Whitman W."/>
        </authorList>
    </citation>
    <scope>NUCLEOTIDE SEQUENCE [LARGE SCALE GENOMIC DNA]</scope>
    <source>
        <strain evidence="2 3">CECT 7377</strain>
    </source>
</reference>
<accession>A0A366IUS0</accession>
<dbReference type="Pfam" id="PF08241">
    <property type="entry name" value="Methyltransf_11"/>
    <property type="match status" value="1"/>
</dbReference>
<dbReference type="GO" id="GO:0032259">
    <property type="term" value="P:methylation"/>
    <property type="evidence" value="ECO:0007669"/>
    <property type="project" value="UniProtKB-KW"/>
</dbReference>
<organism evidence="2 3">
    <name type="scientific">Marinomonas rhizomae</name>
    <dbReference type="NCBI Taxonomy" id="491948"/>
    <lineage>
        <taxon>Bacteria</taxon>
        <taxon>Pseudomonadati</taxon>
        <taxon>Pseudomonadota</taxon>
        <taxon>Gammaproteobacteria</taxon>
        <taxon>Oceanospirillales</taxon>
        <taxon>Oceanospirillaceae</taxon>
        <taxon>Marinomonas</taxon>
    </lineage>
</organism>
<keyword evidence="2" id="KW-0808">Transferase</keyword>
<evidence type="ECO:0000313" key="3">
    <source>
        <dbReference type="Proteomes" id="UP000252792"/>
    </source>
</evidence>
<feature type="domain" description="Methyltransferase type 11" evidence="1">
    <location>
        <begin position="41"/>
        <end position="132"/>
    </location>
</feature>
<dbReference type="SUPFAM" id="SSF53335">
    <property type="entry name" value="S-adenosyl-L-methionine-dependent methyltransferases"/>
    <property type="match status" value="1"/>
</dbReference>
<sequence length="199" mass="22601">MMDENKDVWLQYYEKALSRPHLKRTEFAVRLNESNLKVATDCGCGAGSDIQYLEQQGFQVYGFDSNPESVAICRDRFASKSLVEISESSFECFDYPKSGVVIANSSLFFASPNYFDTTWSSIKSSIEVGGVFAGDFMGLKDSWAKNYRSPTSPLSESVVKALFSDFEIVRFFERDEKAKTSLGRVKYWHTYSVVAVKRR</sequence>
<name>A0A366IUS0_9GAMM</name>
<dbReference type="GO" id="GO:0008757">
    <property type="term" value="F:S-adenosylmethionine-dependent methyltransferase activity"/>
    <property type="evidence" value="ECO:0007669"/>
    <property type="project" value="InterPro"/>
</dbReference>
<keyword evidence="3" id="KW-1185">Reference proteome</keyword>
<proteinExistence type="predicted"/>
<dbReference type="InterPro" id="IPR013216">
    <property type="entry name" value="Methyltransf_11"/>
</dbReference>
<evidence type="ECO:0000313" key="2">
    <source>
        <dbReference type="EMBL" id="RBP77930.1"/>
    </source>
</evidence>
<dbReference type="AlphaFoldDB" id="A0A366IUS0"/>